<evidence type="ECO:0000256" key="4">
    <source>
        <dbReference type="ARBA" id="ARBA00022528"/>
    </source>
</evidence>
<keyword evidence="14 17" id="KW-0472">Membrane</keyword>
<dbReference type="EMBL" id="MK344723">
    <property type="protein sequence ID" value="QBI76904.1"/>
    <property type="molecule type" value="Genomic_DNA"/>
</dbReference>
<accession>A0A410KKX3</accession>
<feature type="transmembrane region" description="Helical" evidence="17">
    <location>
        <begin position="81"/>
        <end position="101"/>
    </location>
</feature>
<dbReference type="EMBL" id="MT634135">
    <property type="protein sequence ID" value="QOI00860.1"/>
    <property type="molecule type" value="Genomic_DNA"/>
</dbReference>
<evidence type="ECO:0000256" key="9">
    <source>
        <dbReference type="ARBA" id="ARBA00022957"/>
    </source>
</evidence>
<dbReference type="InterPro" id="IPR010096">
    <property type="entry name" value="NADH-Q_OxRdtase_suN/2"/>
</dbReference>
<evidence type="ECO:0000259" key="19">
    <source>
        <dbReference type="Pfam" id="PF19530"/>
    </source>
</evidence>
<feature type="transmembrane region" description="Helical" evidence="17">
    <location>
        <begin position="108"/>
        <end position="125"/>
    </location>
</feature>
<evidence type="ECO:0000256" key="13">
    <source>
        <dbReference type="ARBA" id="ARBA00023078"/>
    </source>
</evidence>
<gene>
    <name evidence="20" type="primary">ndhB</name>
    <name evidence="17" type="synonym">nuoN</name>
</gene>
<keyword evidence="10 17" id="KW-1278">Translocase</keyword>
<evidence type="ECO:0000313" key="20">
    <source>
        <dbReference type="EMBL" id="QAR48870.1"/>
    </source>
</evidence>
<dbReference type="GO" id="GO:0042773">
    <property type="term" value="P:ATP synthesis coupled electron transport"/>
    <property type="evidence" value="ECO:0007669"/>
    <property type="project" value="InterPro"/>
</dbReference>
<name>A0A410KKX3_9LAMI</name>
<reference evidence="21" key="2">
    <citation type="journal article" date="2019" name="Mitochondrial DNA Part B Resour">
        <title>Characterization of the complete chloroplast genome of Salvia Przewalskii Maxim. (Lamiaceae), a substitute for Dan-Shen Salvia miltiorrhiza Bunge.</title>
        <authorList>
            <person name="Du Y."/>
            <person name="Wang Y.-Y."/>
            <person name="Xiang C.-L."/>
            <person name="Yang M.-Q."/>
        </authorList>
    </citation>
    <scope>NUCLEOTIDE SEQUENCE</scope>
</reference>
<evidence type="ECO:0000256" key="7">
    <source>
        <dbReference type="ARBA" id="ARBA00022719"/>
    </source>
</evidence>
<evidence type="ECO:0000256" key="3">
    <source>
        <dbReference type="ARBA" id="ARBA00022448"/>
    </source>
</evidence>
<comment type="similarity">
    <text evidence="17">Belongs to the complex I subunit 2 family.</text>
</comment>
<dbReference type="EMBL" id="MH603953">
    <property type="protein sequence ID" value="QAR48886.1"/>
    <property type="molecule type" value="Genomic_DNA"/>
</dbReference>
<dbReference type="Pfam" id="PF00361">
    <property type="entry name" value="Proton_antipo_M"/>
    <property type="match status" value="1"/>
</dbReference>
<evidence type="ECO:0000256" key="10">
    <source>
        <dbReference type="ARBA" id="ARBA00022967"/>
    </source>
</evidence>
<organism evidence="20">
    <name type="scientific">Salvia przewalskii</name>
    <dbReference type="NCBI Taxonomy" id="342060"/>
    <lineage>
        <taxon>Eukaryota</taxon>
        <taxon>Viridiplantae</taxon>
        <taxon>Streptophyta</taxon>
        <taxon>Embryophyta</taxon>
        <taxon>Tracheophyta</taxon>
        <taxon>Spermatophyta</taxon>
        <taxon>Magnoliopsida</taxon>
        <taxon>eudicotyledons</taxon>
        <taxon>Gunneridae</taxon>
        <taxon>Pentapetalae</taxon>
        <taxon>asterids</taxon>
        <taxon>lamiids</taxon>
        <taxon>Lamiales</taxon>
        <taxon>Lamiaceae</taxon>
        <taxon>Nepetoideae</taxon>
        <taxon>Mentheae</taxon>
        <taxon>Salviinae</taxon>
        <taxon>Salvia</taxon>
        <taxon>Salvia incertae sedis</taxon>
    </lineage>
</organism>
<evidence type="ECO:0000256" key="11">
    <source>
        <dbReference type="ARBA" id="ARBA00022989"/>
    </source>
</evidence>
<comment type="subunit">
    <text evidence="17">NDH-1 is composed of 14 different subunits. Subunits NuoA, H, J, K, L, M, N constitute the membrane sector of the complex.</text>
</comment>
<keyword evidence="4 20" id="KW-0150">Chloroplast</keyword>
<evidence type="ECO:0000256" key="6">
    <source>
        <dbReference type="ARBA" id="ARBA00022692"/>
    </source>
</evidence>
<keyword evidence="13" id="KW-0793">Thylakoid</keyword>
<feature type="domain" description="NAD(P)H-quinone oxidoreductase subunit 2 N-terminal" evidence="19">
    <location>
        <begin position="1"/>
        <end position="99"/>
    </location>
</feature>
<dbReference type="GeneID" id="39331780"/>
<evidence type="ECO:0000256" key="12">
    <source>
        <dbReference type="ARBA" id="ARBA00023027"/>
    </source>
</evidence>
<dbReference type="RefSeq" id="YP_009561007.1">
    <property type="nucleotide sequence ID" value="NC_041091.1"/>
</dbReference>
<dbReference type="RefSeq" id="YP_009560992.1">
    <property type="nucleotide sequence ID" value="NC_041091.1"/>
</dbReference>
<dbReference type="GO" id="GO:0048038">
    <property type="term" value="F:quinone binding"/>
    <property type="evidence" value="ECO:0007669"/>
    <property type="project" value="UniProtKB-KW"/>
</dbReference>
<evidence type="ECO:0000313" key="22">
    <source>
        <dbReference type="EMBL" id="QOI00845.1"/>
    </source>
</evidence>
<dbReference type="GeneID" id="39331744"/>
<feature type="transmembrane region" description="Helical" evidence="17">
    <location>
        <begin position="278"/>
        <end position="298"/>
    </location>
</feature>
<evidence type="ECO:0000256" key="2">
    <source>
        <dbReference type="ARBA" id="ARBA00004334"/>
    </source>
</evidence>
<comment type="catalytic activity">
    <reaction evidence="15">
        <text>a plastoquinone + NADPH + (n+1) H(+)(in) = a plastoquinol + NADP(+) + n H(+)(out)</text>
        <dbReference type="Rhea" id="RHEA:42612"/>
        <dbReference type="Rhea" id="RHEA-COMP:9561"/>
        <dbReference type="Rhea" id="RHEA-COMP:9562"/>
        <dbReference type="ChEBI" id="CHEBI:15378"/>
        <dbReference type="ChEBI" id="CHEBI:17757"/>
        <dbReference type="ChEBI" id="CHEBI:57783"/>
        <dbReference type="ChEBI" id="CHEBI:58349"/>
        <dbReference type="ChEBI" id="CHEBI:62192"/>
    </reaction>
</comment>
<evidence type="ECO:0000256" key="17">
    <source>
        <dbReference type="HAMAP-Rule" id="MF_00445"/>
    </source>
</evidence>
<keyword evidence="7 17" id="KW-0874">Quinone</keyword>
<dbReference type="InterPro" id="IPR001750">
    <property type="entry name" value="ND/Mrp_TM"/>
</dbReference>
<keyword evidence="5 20" id="KW-0934">Plastid</keyword>
<comment type="catalytic activity">
    <reaction evidence="17">
        <text>a quinone + NADH + 5 H(+)(in) = a quinol + NAD(+) + 4 H(+)(out)</text>
        <dbReference type="Rhea" id="RHEA:57888"/>
        <dbReference type="ChEBI" id="CHEBI:15378"/>
        <dbReference type="ChEBI" id="CHEBI:24646"/>
        <dbReference type="ChEBI" id="CHEBI:57540"/>
        <dbReference type="ChEBI" id="CHEBI:57945"/>
        <dbReference type="ChEBI" id="CHEBI:132124"/>
    </reaction>
</comment>
<keyword evidence="17" id="KW-0830">Ubiquinone</keyword>
<dbReference type="NCBIfam" id="NF002701">
    <property type="entry name" value="PRK02504.1"/>
    <property type="match status" value="1"/>
</dbReference>
<feature type="transmembrane region" description="Helical" evidence="17">
    <location>
        <begin position="305"/>
        <end position="324"/>
    </location>
</feature>
<comment type="subcellular location">
    <subcellularLocation>
        <location evidence="17">Cell membrane</location>
        <topology evidence="17">Multi-pass membrane protein</topology>
    </subcellularLocation>
    <subcellularLocation>
        <location evidence="1">Membrane</location>
        <topology evidence="1">Multi-pass membrane protein</topology>
    </subcellularLocation>
    <subcellularLocation>
        <location evidence="2">Plastid</location>
        <location evidence="2">Chloroplast thylakoid membrane</location>
    </subcellularLocation>
</comment>
<feature type="transmembrane region" description="Helical" evidence="17">
    <location>
        <begin position="6"/>
        <end position="29"/>
    </location>
</feature>
<dbReference type="GO" id="GO:0009535">
    <property type="term" value="C:chloroplast thylakoid membrane"/>
    <property type="evidence" value="ECO:0007669"/>
    <property type="project" value="UniProtKB-SubCell"/>
</dbReference>
<protein>
    <recommendedName>
        <fullName evidence="17">NADH-quinone oxidoreductase subunit N</fullName>
        <ecNumber evidence="17">7.1.1.-</ecNumber>
    </recommendedName>
    <alternativeName>
        <fullName evidence="17">NADH dehydrogenase I subunit N</fullName>
    </alternativeName>
    <alternativeName>
        <fullName evidence="17">NDH-1 subunit N</fullName>
    </alternativeName>
</protein>
<sequence length="492" mass="54376">MKAFHLLLFDGSLIFPECILIFGLILLLMIDSTSDQKDIPWLYFISSTSLVMSITALLFRWREEPMISFSGNFQTNNFNEIFQFLILLCSTLCIPLSVEYIECTEMAITEFLLFVLTATLGGMFLCGANDLITIFVAPECFSLCSYLLSGYTKKDVRSNEATMKYLLMGGASSSILVHGFSWLYGLSGGEIELQEIVNGLINTQMYNSPGISIALIFITVGIGFKLSPAPSHQWTPDVYEGSPTPVVAFLSVTSKVAASASATRIFDIPFYFSSNEWHLLLEILAILSMILGNIIAITQTSMKRMLAYSSIGQIGYVIIGIIVGDSNNGYASMITYMLFYISMNLGAFACIVLFGLRTGTDNIRDYAGLYTKDPFLALSLALCLLSLGGLPPLAGFFGKLYLFWCGWRAGLYSLVLIGLLTSVVSIYYYLKIIKLLMTGRNQEITPHVRNYRRSPLRSNNSIELSMIVCVIASTIPGISMNPIIAIAQDTLF</sequence>
<reference evidence="22" key="3">
    <citation type="journal article" date="2020" name="Plant Divers">
        <title>Comparative plastomic analysis and insights into the phylogeny of Salvia (Lamiaceae).</title>
        <authorList>
            <person name="Wu H."/>
            <person name="Ma P.-F."/>
            <person name="Li H.-T."/>
            <person name="Hu G.-X."/>
            <person name="Li D.-Z."/>
        </authorList>
    </citation>
    <scope>NUCLEOTIDE SEQUENCE</scope>
</reference>
<feature type="transmembrane region" description="Helical" evidence="17">
    <location>
        <begin position="409"/>
        <end position="430"/>
    </location>
</feature>
<keyword evidence="12 17" id="KW-0520">NAD</keyword>
<dbReference type="GO" id="GO:0050136">
    <property type="term" value="F:NADH dehydrogenase (quinone) (non-electrogenic) activity"/>
    <property type="evidence" value="ECO:0007669"/>
    <property type="project" value="UniProtKB-UniRule"/>
</dbReference>
<keyword evidence="11 17" id="KW-1133">Transmembrane helix</keyword>
<dbReference type="NCBIfam" id="TIGR01770">
    <property type="entry name" value="NDH_I_N"/>
    <property type="match status" value="1"/>
</dbReference>
<evidence type="ECO:0000256" key="16">
    <source>
        <dbReference type="ARBA" id="ARBA00048026"/>
    </source>
</evidence>
<keyword evidence="17" id="KW-1003">Cell membrane</keyword>
<feature type="transmembrane region" description="Helical" evidence="17">
    <location>
        <begin position="375"/>
        <end position="397"/>
    </location>
</feature>
<evidence type="ECO:0000256" key="15">
    <source>
        <dbReference type="ARBA" id="ARBA00047726"/>
    </source>
</evidence>
<dbReference type="EC" id="7.1.1.-" evidence="17"/>
<comment type="function">
    <text evidence="17">NDH-1 shuttles electrons from NADH, via FMN and iron-sulfur (Fe-S) centers, to quinones in the respiratory chain. The immediate electron acceptor for the enzyme in this species is believed to be ubiquinone. Couples the redox reaction to proton translocation (for every two electrons transferred, four hydrogen ions are translocated across the cytoplasmic membrane), and thus conserves the redox energy in a proton gradient.</text>
</comment>
<dbReference type="EMBL" id="MT634135">
    <property type="protein sequence ID" value="QOI00845.1"/>
    <property type="molecule type" value="Genomic_DNA"/>
</dbReference>
<keyword evidence="6 17" id="KW-0812">Transmembrane</keyword>
<evidence type="ECO:0000259" key="18">
    <source>
        <dbReference type="Pfam" id="PF00361"/>
    </source>
</evidence>
<feature type="transmembrane region" description="Helical" evidence="17">
    <location>
        <begin position="41"/>
        <end position="61"/>
    </location>
</feature>
<reference evidence="20" key="1">
    <citation type="journal article" date="2019" name="Engineering (Beijing)">
        <title>Comparative Analysis of Four Salvia Medicinal Plants Chloroplast Genomes.</title>
        <authorList>
            <person name="Liang C."/>
            <person name="Wang L."/>
            <person name="Ma W."/>
            <person name="Xu J."/>
        </authorList>
    </citation>
    <scope>NUCLEOTIDE SEQUENCE</scope>
</reference>
<evidence type="ECO:0000313" key="21">
    <source>
        <dbReference type="EMBL" id="QBI76904.1"/>
    </source>
</evidence>
<dbReference type="PANTHER" id="PTHR22773">
    <property type="entry name" value="NADH DEHYDROGENASE"/>
    <property type="match status" value="1"/>
</dbReference>
<evidence type="ECO:0000256" key="14">
    <source>
        <dbReference type="ARBA" id="ARBA00023136"/>
    </source>
</evidence>
<dbReference type="GO" id="GO:0005886">
    <property type="term" value="C:plasma membrane"/>
    <property type="evidence" value="ECO:0007669"/>
    <property type="project" value="UniProtKB-SubCell"/>
</dbReference>
<evidence type="ECO:0000256" key="8">
    <source>
        <dbReference type="ARBA" id="ARBA00022857"/>
    </source>
</evidence>
<comment type="catalytic activity">
    <reaction evidence="16">
        <text>a plastoquinone + NADH + (n+1) H(+)(in) = a plastoquinol + NAD(+) + n H(+)(out)</text>
        <dbReference type="Rhea" id="RHEA:42608"/>
        <dbReference type="Rhea" id="RHEA-COMP:9561"/>
        <dbReference type="Rhea" id="RHEA-COMP:9562"/>
        <dbReference type="ChEBI" id="CHEBI:15378"/>
        <dbReference type="ChEBI" id="CHEBI:17757"/>
        <dbReference type="ChEBI" id="CHEBI:57540"/>
        <dbReference type="ChEBI" id="CHEBI:57945"/>
        <dbReference type="ChEBI" id="CHEBI:62192"/>
    </reaction>
</comment>
<keyword evidence="9" id="KW-0618">Plastoquinone</keyword>
<evidence type="ECO:0000256" key="1">
    <source>
        <dbReference type="ARBA" id="ARBA00004141"/>
    </source>
</evidence>
<dbReference type="HAMAP" id="MF_00445">
    <property type="entry name" value="NDH1_NuoN_1"/>
    <property type="match status" value="1"/>
</dbReference>
<geneLocation type="plastid" evidence="20"/>
<dbReference type="GO" id="GO:0008137">
    <property type="term" value="F:NADH dehydrogenase (ubiquinone) activity"/>
    <property type="evidence" value="ECO:0007669"/>
    <property type="project" value="InterPro"/>
</dbReference>
<feature type="transmembrane region" description="Helical" evidence="17">
    <location>
        <begin position="205"/>
        <end position="226"/>
    </location>
</feature>
<dbReference type="PRINTS" id="PR01434">
    <property type="entry name" value="NADHDHGNASE5"/>
</dbReference>
<keyword evidence="8" id="KW-0521">NADP</keyword>
<evidence type="ECO:0000256" key="5">
    <source>
        <dbReference type="ARBA" id="ARBA00022640"/>
    </source>
</evidence>
<proteinExistence type="inferred from homology"/>
<dbReference type="AlphaFoldDB" id="A0A410KKX3"/>
<feature type="transmembrane region" description="Helical" evidence="17">
    <location>
        <begin position="330"/>
        <end position="354"/>
    </location>
</feature>
<dbReference type="EMBL" id="MH603953">
    <property type="protein sequence ID" value="QAR48870.1"/>
    <property type="molecule type" value="Genomic_DNA"/>
</dbReference>
<feature type="transmembrane region" description="Helical" evidence="17">
    <location>
        <begin position="462"/>
        <end position="487"/>
    </location>
</feature>
<dbReference type="Pfam" id="PF19530">
    <property type="entry name" value="Ndh2_N"/>
    <property type="match status" value="1"/>
</dbReference>
<feature type="domain" description="NADH:quinone oxidoreductase/Mrp antiporter transmembrane" evidence="18">
    <location>
        <begin position="128"/>
        <end position="424"/>
    </location>
</feature>
<keyword evidence="3 17" id="KW-0813">Transport</keyword>
<dbReference type="InterPro" id="IPR045693">
    <property type="entry name" value="Ndh2_N"/>
</dbReference>